<feature type="region of interest" description="Disordered" evidence="1">
    <location>
        <begin position="2203"/>
        <end position="2224"/>
    </location>
</feature>
<dbReference type="InterPro" id="IPR050164">
    <property type="entry name" value="Peptidase_C19"/>
</dbReference>
<dbReference type="Gene3D" id="3.90.70.10">
    <property type="entry name" value="Cysteine proteinases"/>
    <property type="match status" value="2"/>
</dbReference>
<feature type="compositionally biased region" description="Polar residues" evidence="1">
    <location>
        <begin position="283"/>
        <end position="292"/>
    </location>
</feature>
<dbReference type="Proteomes" id="UP001530400">
    <property type="component" value="Unassembled WGS sequence"/>
</dbReference>
<keyword evidence="4" id="KW-1185">Reference proteome</keyword>
<dbReference type="PROSITE" id="PS50235">
    <property type="entry name" value="USP_3"/>
    <property type="match status" value="1"/>
</dbReference>
<sequence>MSNDAGGPPGHQPPNMNGQERPLQPIGGSRSQQRPPPPNNVSAQQQQQQGVEHPPPNAMEVWNEVSEGLDRNATVVWSKAVESLEAARRHLEPPSVSPDARSFVDARMMTIISILLEQNPNKIGAMEKDCVEKSVKIALAIVKGDLEAIVNADAEIASGNENELQPCLSIATLNHIFYKKKMYYKASRNWSNQNNTPSEVRNQMVSTFKRMRGLYFLGLFMERRAVLPKELQLAQQMPVQPNQQGPQPQPVPLFPPLDIVHTILEAVLDSIHPNPNEREADESSSAQSSTQEDVLRIANAVKKHLLSLDEDTLKKIQPDAVKNTMYRLQRIYERLSSSHPPFLYEYYEFSRTLVLKLITSTSLPLKLMGWTALEEIIEASIDKRPPPKAYIVEGAGLNFINGRFEFDPSRVIRGGWAKSGAEVQYVRKIPENNGNPASNSEDGAGKTLTLFRCTMRSQQKWWFISEADADQPGTDKDIDYYQHKSKPSEDMLPSASGWVTCRSGSDPSPTLRPVGLMVPPGEEENTLECVLAKWAIDNKVIELVLGDSIHREIVARSTALIKFLASMCENSDGNSNSSVENDAGVGDAAIASPMQTENAPNPYCLQLSHLILAWKTCTSKTDAAVSAEIYNLLVSILPSLPDNLAIPLLQAIRSEVNKGNHNFFEVSEFCCAIATISENYYKNNNPVNFNQRVREEILGLQWAVLSHEDAPTLKSYQNIKRYVAHEIGQRDSVASMMRGKYLLDCREWLTKYSQGKASAVNEVHALHMVQLSRFVFESYPTQTTNGVLEVVADNMSSLADLLLIELMAYLNRGRSAMTAPPVRKPSSASVAVPDFNFSKALSDRLRILRSVDGLSPGTNMTFQQVEHLWSLCTLPIDREAIMDFLAELSNTDAGSDKGQQMANNNQFQRVLDGNVCVQIFENLFCSPNVGWECLSEVAFGSFQTMYKNLSQHGQSITPATNDCAIDALWKICLTAGNENVATSSRNELLNMYIHNQTGEQDGTQSGDSFSKRIFNCLCQVKDDLQRGGTSSLRAAERCIKILKNAFDISTLGGGVNAVAERLRLLFSSAEKSDLDAYLNQIPHGLRGVSSCITVPVMAKKAGEGSDRFTMDIHLLQSVESIKMQVAKRCNHDAKMIKLQRPSQRNNPSSVPDTAIAAGLGISEMNELIFVLNSNVVEPCTSPPPTNTVPNGALDLSGLLDDEGAGNSFGVFFDTLISVLESLPASNTTESSDDSSPKMQAHDSHSLVWDVLLAMPSNARVCDFVQQTAVEWKARESNNSSDAMIIDSAWSSLVDISHFERSVYVLQVLDFSLRPPPYLFSCLPFEAAQVLSDKMRDKAHQFQSDFIRSGGFEAVLRLFVESGTAEKKTRRRMRMANEFSLRILSTCFFGDVSSGSSEGVKITEAGLALMKTFPNIGDFLKSLMHIVVDDEGVADAAILRVLRLIEALLKSDEVFANGFAELPTGVTEKFLTSLLLWEGSLSSVKHAAKIRKKTEDMILETPLLCSSALPFLVGAMKNIDSLSDGSNEFFSVMMKIVAAAKSQPRNESLDREMEDLGTAVCDKLAMYPRPTGENEHIDYSTGVLCGCLNLLLSLIDSMGGGYLQKASRHLMNKLGNDPWWKEPRQNSETVALVNLMGTIFDCFVSSSQLPGSPPICSDKKSRQLAFRVVLAAAQACNNGEGYQILVCKIQSIMSHVTPSLRHSWALSIAREDGNSQRNSNTTKYSGLKNQGCTCYMNSFLQQLFMMPTLRNILCSADLPSSLRSSGGGVMSEGRELVGKRISLHWDCGNNYDALVDAFDENTGMHTITYLPIQLSSQHQQQPPDLSQLPEELPEQFILREGRPNRETGAFELIRSSRLDVENDSTAANGSITESEDEASSRKLLEEVQRTFVNLDEARGRCYDPRSLVEASNCLKLEFDVWQQNDAAEFAMKLLDRLEISLKRWSPSVFKYLAHTFGLRTTKQKICKECGLKTSREENLMNIDCQIRNKSSIHEALSTLCEDEIMEGDNKVLCDRCKVKTNTVLRTAISTLPDVLILSLKRFDLDYTTFETVKLNSRCEFEEALNMKQYTLEAKELLEASLTEDPKNDTGSMMDLEDEGSQDPLSKLADDDYEYKLVGVLVHAGVAQGGHYYSFIKDRTSNKWYRFDDEDVTPFDPSLIEQECFGGKVKKETKFPNGHVHIVENEQFANALMLLYEKVKPTKMSETEATKKDEAKVPMDEEVDAKSPPLSLTNGYDSFLPSVKKSNSTHSWQSFLLTSEFQSFMGDILSHSISGIRESSDVMDDGAVAYPQIERGSWRFDVVQLSLSFLFDLLFHLSLDNHIRERWSAKVIQIFTTYPLITEAFVSSLAERTRLICENWIRAYTVECSDEPARRTALHIFASAVKKQVAKNTEQNLLKEWTLGWEAEWAYRMDQIHSGNQNITPMQADFVSDPRVRTRSLEDISKIGTTATGVGIILSFISLLLDLTPRTVQTRVELSYFIELLVRGDGPEGRLLRAAMSHAQFPIRLVCLAWRDKLHHTMPRYDTLKSLFPGACLASNLAIGICKHESQTILQIGMNNGAGNQFAPHSYEMRMCLEAFACLIGVPYSISKDITYETGEIVRGRNVVRLTPLAVKALTIIYEDSKTTSSKGMTKREIQNHIKRCDIREIPPQRLDQIMIKHAVIDEKDGTKVLPFDGFLDIYQTYACQSNANDILRELQFFGFRPDLSRMSQPARWVTNENGDRHYYTAHEMIATDVTLNRTWLSKHRPLVDVGVWNPQFLYFTMELNNIMAQYIHVAIAVGHHSESMIIALLRMFHDHRYQWNSDANHVCRTGLCLLAAIPDDKQQDRINTIMLHNRPDEGDGILIQAHQCAEDQHEGFEKCAHFLHEIRRQRAVAKWMDQHQSHWAWMEPENGPEMMNPQQSRGDHSGRRGGNRQLNMSDDDDYDDDDDDPYGFDPRENMHEEMIVSGCGIADINGLYKKIGHCDEVPKYSKMGRWEGNEVDFLLFRCKLSDNTRRWYISIVPGNIHPGTTKDIDFYYATAHGSSSSFLSPDAQWNIIPQRGVHPPPRVAPAPTAADNNQERGDYI</sequence>
<dbReference type="Pfam" id="PF00443">
    <property type="entry name" value="UCH"/>
    <property type="match status" value="1"/>
</dbReference>
<evidence type="ECO:0000313" key="4">
    <source>
        <dbReference type="Proteomes" id="UP001530400"/>
    </source>
</evidence>
<protein>
    <recommendedName>
        <fullName evidence="2">USP domain-containing protein</fullName>
    </recommendedName>
</protein>
<accession>A0ABD3Q6Z5</accession>
<proteinExistence type="predicted"/>
<dbReference type="EMBL" id="JALLPJ020000311">
    <property type="protein sequence ID" value="KAL3795787.1"/>
    <property type="molecule type" value="Genomic_DNA"/>
</dbReference>
<feature type="region of interest" description="Disordered" evidence="1">
    <location>
        <begin position="2890"/>
        <end position="2938"/>
    </location>
</feature>
<evidence type="ECO:0000256" key="1">
    <source>
        <dbReference type="SAM" id="MobiDB-lite"/>
    </source>
</evidence>
<dbReference type="PANTHER" id="PTHR24006:SF827">
    <property type="entry name" value="UBIQUITIN CARBOXYL-TERMINAL HYDROLASE 34"/>
    <property type="match status" value="1"/>
</dbReference>
<feature type="compositionally biased region" description="Basic and acidic residues" evidence="1">
    <location>
        <begin position="2203"/>
        <end position="2217"/>
    </location>
</feature>
<feature type="region of interest" description="Disordered" evidence="1">
    <location>
        <begin position="3041"/>
        <end position="3067"/>
    </location>
</feature>
<feature type="region of interest" description="Disordered" evidence="1">
    <location>
        <begin position="273"/>
        <end position="292"/>
    </location>
</feature>
<feature type="region of interest" description="Disordered" evidence="1">
    <location>
        <begin position="2082"/>
        <end position="2101"/>
    </location>
</feature>
<dbReference type="PANTHER" id="PTHR24006">
    <property type="entry name" value="UBIQUITIN CARBOXYL-TERMINAL HYDROLASE"/>
    <property type="match status" value="1"/>
</dbReference>
<evidence type="ECO:0000259" key="2">
    <source>
        <dbReference type="PROSITE" id="PS50235"/>
    </source>
</evidence>
<feature type="region of interest" description="Disordered" evidence="1">
    <location>
        <begin position="1"/>
        <end position="58"/>
    </location>
</feature>
<feature type="domain" description="USP" evidence="2">
    <location>
        <begin position="1724"/>
        <end position="2197"/>
    </location>
</feature>
<organism evidence="3 4">
    <name type="scientific">Cyclotella atomus</name>
    <dbReference type="NCBI Taxonomy" id="382360"/>
    <lineage>
        <taxon>Eukaryota</taxon>
        <taxon>Sar</taxon>
        <taxon>Stramenopiles</taxon>
        <taxon>Ochrophyta</taxon>
        <taxon>Bacillariophyta</taxon>
        <taxon>Coscinodiscophyceae</taxon>
        <taxon>Thalassiosirophycidae</taxon>
        <taxon>Stephanodiscales</taxon>
        <taxon>Stephanodiscaceae</taxon>
        <taxon>Cyclotella</taxon>
    </lineage>
</organism>
<dbReference type="InterPro" id="IPR018200">
    <property type="entry name" value="USP_CS"/>
</dbReference>
<reference evidence="3 4" key="1">
    <citation type="submission" date="2024-10" db="EMBL/GenBank/DDBJ databases">
        <title>Updated reference genomes for cyclostephanoid diatoms.</title>
        <authorList>
            <person name="Roberts W.R."/>
            <person name="Alverson A.J."/>
        </authorList>
    </citation>
    <scope>NUCLEOTIDE SEQUENCE [LARGE SCALE GENOMIC DNA]</scope>
    <source>
        <strain evidence="3 4">AJA010-31</strain>
    </source>
</reference>
<dbReference type="PROSITE" id="PS00973">
    <property type="entry name" value="USP_2"/>
    <property type="match status" value="1"/>
</dbReference>
<dbReference type="InterPro" id="IPR028889">
    <property type="entry name" value="USP"/>
</dbReference>
<name>A0ABD3Q6Z5_9STRA</name>
<feature type="compositionally biased region" description="Acidic residues" evidence="1">
    <location>
        <begin position="2920"/>
        <end position="2933"/>
    </location>
</feature>
<dbReference type="InterPro" id="IPR001394">
    <property type="entry name" value="Peptidase_C19_UCH"/>
</dbReference>
<gene>
    <name evidence="3" type="ORF">ACHAWO_005842</name>
</gene>
<comment type="caution">
    <text evidence="3">The sequence shown here is derived from an EMBL/GenBank/DDBJ whole genome shotgun (WGS) entry which is preliminary data.</text>
</comment>
<dbReference type="InterPro" id="IPR038765">
    <property type="entry name" value="Papain-like_cys_pep_sf"/>
</dbReference>
<evidence type="ECO:0000313" key="3">
    <source>
        <dbReference type="EMBL" id="KAL3795787.1"/>
    </source>
</evidence>
<dbReference type="SUPFAM" id="SSF54001">
    <property type="entry name" value="Cysteine proteinases"/>
    <property type="match status" value="1"/>
</dbReference>